<gene>
    <name evidence="2" type="ORF">A1507_03190</name>
</gene>
<sequence>MQRPTKSKRLRLQTGTALACLLALNAATAKDWYVGPQRTLKLPSQAARLARDGDTVHIDAAVYSGDVAVWPQHSLTLRGSGGWARLHANGLSAEGKAIWVIKGDRVVVENIEFTGAEAQALNGAGIRYEGRFLTLRHCHVHHNQMGLLTGADPEREILIEGSEFNDNTVDYRLRGKLGHNVYIGNIKRFTLRNSYIHDAETGHNVKSRAKFNFLLYNRIGDEQRASSYLVDLPDGGESYLIGNQLYQAADSENPAMVSFAAEHNQAEPYTLYLVNNTLVNAKAGSYFLHNHNVAAAVLINNLLVGQAATIQGPFRAVHNVQAEQELFADAGGFDYRLRAGAGAIDQGADPGISATGVALAAEFEYRHPLGLAARPSSGPIDAGAYEFGGER</sequence>
<evidence type="ECO:0000256" key="1">
    <source>
        <dbReference type="SAM" id="SignalP"/>
    </source>
</evidence>
<comment type="caution">
    <text evidence="2">The sequence shown here is derived from an EMBL/GenBank/DDBJ whole genome shotgun (WGS) entry which is preliminary data.</text>
</comment>
<protein>
    <recommendedName>
        <fullName evidence="4">Right handed beta helix domain-containing protein</fullName>
    </recommendedName>
</protein>
<dbReference type="Proteomes" id="UP000077857">
    <property type="component" value="Unassembled WGS sequence"/>
</dbReference>
<dbReference type="EMBL" id="LUUJ01000110">
    <property type="protein sequence ID" value="OAI12495.1"/>
    <property type="molecule type" value="Genomic_DNA"/>
</dbReference>
<dbReference type="Gene3D" id="2.160.20.10">
    <property type="entry name" value="Single-stranded right-handed beta-helix, Pectin lyase-like"/>
    <property type="match status" value="1"/>
</dbReference>
<reference evidence="2 3" key="1">
    <citation type="submission" date="2016-03" db="EMBL/GenBank/DDBJ databases">
        <authorList>
            <person name="Ploux O."/>
        </authorList>
    </citation>
    <scope>NUCLEOTIDE SEQUENCE [LARGE SCALE GENOMIC DNA]</scope>
    <source>
        <strain evidence="2 3">R-45378</strain>
    </source>
</reference>
<dbReference type="RefSeq" id="WP_064042047.1">
    <property type="nucleotide sequence ID" value="NZ_LUUJ01000110.1"/>
</dbReference>
<dbReference type="InterPro" id="IPR011050">
    <property type="entry name" value="Pectin_lyase_fold/virulence"/>
</dbReference>
<feature type="chain" id="PRO_5008068745" description="Right handed beta helix domain-containing protein" evidence="1">
    <location>
        <begin position="30"/>
        <end position="391"/>
    </location>
</feature>
<dbReference type="OrthoDB" id="7055135at2"/>
<proteinExistence type="predicted"/>
<evidence type="ECO:0000313" key="2">
    <source>
        <dbReference type="EMBL" id="OAI12495.1"/>
    </source>
</evidence>
<dbReference type="InterPro" id="IPR012334">
    <property type="entry name" value="Pectin_lyas_fold"/>
</dbReference>
<dbReference type="SUPFAM" id="SSF51126">
    <property type="entry name" value="Pectin lyase-like"/>
    <property type="match status" value="1"/>
</dbReference>
<keyword evidence="1" id="KW-0732">Signal</keyword>
<feature type="signal peptide" evidence="1">
    <location>
        <begin position="1"/>
        <end position="29"/>
    </location>
</feature>
<evidence type="ECO:0000313" key="3">
    <source>
        <dbReference type="Proteomes" id="UP000077857"/>
    </source>
</evidence>
<organism evidence="2 3">
    <name type="scientific">Methylomonas koyamae</name>
    <dbReference type="NCBI Taxonomy" id="702114"/>
    <lineage>
        <taxon>Bacteria</taxon>
        <taxon>Pseudomonadati</taxon>
        <taxon>Pseudomonadota</taxon>
        <taxon>Gammaproteobacteria</taxon>
        <taxon>Methylococcales</taxon>
        <taxon>Methylococcaceae</taxon>
        <taxon>Methylomonas</taxon>
    </lineage>
</organism>
<name>A0A177N3S2_9GAMM</name>
<dbReference type="AlphaFoldDB" id="A0A177N3S2"/>
<evidence type="ECO:0008006" key="4">
    <source>
        <dbReference type="Google" id="ProtNLM"/>
    </source>
</evidence>
<accession>A0A177N3S2</accession>